<feature type="compositionally biased region" description="Basic and acidic residues" evidence="1">
    <location>
        <begin position="9"/>
        <end position="37"/>
    </location>
</feature>
<reference evidence="2 3" key="1">
    <citation type="submission" date="2020-08" db="EMBL/GenBank/DDBJ databases">
        <title>Sequencing the genomes of 1000 actinobacteria strains.</title>
        <authorList>
            <person name="Klenk H.-P."/>
        </authorList>
    </citation>
    <scope>NUCLEOTIDE SEQUENCE [LARGE SCALE GENOMIC DNA]</scope>
    <source>
        <strain evidence="2 3">DSM 41827</strain>
    </source>
</reference>
<sequence>MLTTNVALADERPRCPDAEHPRWAGPERRPTEADMHGVQHLVPEQDTA</sequence>
<keyword evidence="3" id="KW-1185">Reference proteome</keyword>
<dbReference type="RefSeq" id="WP_259409147.1">
    <property type="nucleotide sequence ID" value="NZ_BAAAHW010000009.1"/>
</dbReference>
<evidence type="ECO:0000313" key="2">
    <source>
        <dbReference type="EMBL" id="MBA9057556.1"/>
    </source>
</evidence>
<dbReference type="AlphaFoldDB" id="A0A7W3RPS9"/>
<dbReference type="Proteomes" id="UP000577386">
    <property type="component" value="Unassembled WGS sequence"/>
</dbReference>
<feature type="region of interest" description="Disordered" evidence="1">
    <location>
        <begin position="1"/>
        <end position="48"/>
    </location>
</feature>
<evidence type="ECO:0000256" key="1">
    <source>
        <dbReference type="SAM" id="MobiDB-lite"/>
    </source>
</evidence>
<name>A0A7W3RPS9_STRMR</name>
<protein>
    <submittedName>
        <fullName evidence="2">Uncharacterized protein</fullName>
    </submittedName>
</protein>
<dbReference type="EMBL" id="JACJIJ010000002">
    <property type="protein sequence ID" value="MBA9057556.1"/>
    <property type="molecule type" value="Genomic_DNA"/>
</dbReference>
<organism evidence="2 3">
    <name type="scientific">Streptomyces murinus</name>
    <dbReference type="NCBI Taxonomy" id="33900"/>
    <lineage>
        <taxon>Bacteria</taxon>
        <taxon>Bacillati</taxon>
        <taxon>Actinomycetota</taxon>
        <taxon>Actinomycetes</taxon>
        <taxon>Kitasatosporales</taxon>
        <taxon>Streptomycetaceae</taxon>
        <taxon>Streptomyces</taxon>
    </lineage>
</organism>
<proteinExistence type="predicted"/>
<evidence type="ECO:0000313" key="3">
    <source>
        <dbReference type="Proteomes" id="UP000577386"/>
    </source>
</evidence>
<accession>A0A7W3RPS9</accession>
<dbReference type="GeneID" id="93978012"/>
<comment type="caution">
    <text evidence="2">The sequence shown here is derived from an EMBL/GenBank/DDBJ whole genome shotgun (WGS) entry which is preliminary data.</text>
</comment>
<gene>
    <name evidence="2" type="ORF">HDA42_006734</name>
</gene>